<dbReference type="InterPro" id="IPR053781">
    <property type="entry name" value="F-box_AtFBL13-like"/>
</dbReference>
<protein>
    <submittedName>
        <fullName evidence="3">F-box/FBD/LRR-repeat protein At5g53840-like</fullName>
    </submittedName>
</protein>
<dbReference type="SUPFAM" id="SSF52047">
    <property type="entry name" value="RNI-like"/>
    <property type="match status" value="1"/>
</dbReference>
<dbReference type="Proteomes" id="UP000694864">
    <property type="component" value="Chromosome 18"/>
</dbReference>
<dbReference type="InterPro" id="IPR036047">
    <property type="entry name" value="F-box-like_dom_sf"/>
</dbReference>
<reference evidence="2" key="1">
    <citation type="journal article" date="2014" name="Nat. Commun.">
        <title>The emerging biofuel crop Camelina sativa retains a highly undifferentiated hexaploid genome structure.</title>
        <authorList>
            <person name="Kagale S."/>
            <person name="Koh C."/>
            <person name="Nixon J."/>
            <person name="Bollina V."/>
            <person name="Clarke W.E."/>
            <person name="Tuteja R."/>
            <person name="Spillane C."/>
            <person name="Robinson S.J."/>
            <person name="Links M.G."/>
            <person name="Clarke C."/>
            <person name="Higgins E.E."/>
            <person name="Huebert T."/>
            <person name="Sharpe A.G."/>
            <person name="Parkin I.A."/>
        </authorList>
    </citation>
    <scope>NUCLEOTIDE SEQUENCE [LARGE SCALE GENOMIC DNA]</scope>
    <source>
        <strain evidence="2">cv. DH55</strain>
    </source>
</reference>
<dbReference type="InterPro" id="IPR032675">
    <property type="entry name" value="LRR_dom_sf"/>
</dbReference>
<organism evidence="2 3">
    <name type="scientific">Camelina sativa</name>
    <name type="common">False flax</name>
    <name type="synonym">Myagrum sativum</name>
    <dbReference type="NCBI Taxonomy" id="90675"/>
    <lineage>
        <taxon>Eukaryota</taxon>
        <taxon>Viridiplantae</taxon>
        <taxon>Streptophyta</taxon>
        <taxon>Embryophyta</taxon>
        <taxon>Tracheophyta</taxon>
        <taxon>Spermatophyta</taxon>
        <taxon>Magnoliopsida</taxon>
        <taxon>eudicotyledons</taxon>
        <taxon>Gunneridae</taxon>
        <taxon>Pentapetalae</taxon>
        <taxon>rosids</taxon>
        <taxon>malvids</taxon>
        <taxon>Brassicales</taxon>
        <taxon>Brassicaceae</taxon>
        <taxon>Camelineae</taxon>
        <taxon>Camelina</taxon>
    </lineage>
</organism>
<evidence type="ECO:0000259" key="1">
    <source>
        <dbReference type="PROSITE" id="PS50181"/>
    </source>
</evidence>
<accession>A0ABM0XFA5</accession>
<gene>
    <name evidence="3" type="primary">LOC104763440</name>
</gene>
<dbReference type="InterPro" id="IPR006566">
    <property type="entry name" value="FBD"/>
</dbReference>
<dbReference type="SMART" id="SM00579">
    <property type="entry name" value="FBD"/>
    <property type="match status" value="1"/>
</dbReference>
<dbReference type="Pfam" id="PF08387">
    <property type="entry name" value="FBD"/>
    <property type="match status" value="1"/>
</dbReference>
<evidence type="ECO:0000313" key="2">
    <source>
        <dbReference type="Proteomes" id="UP000694864"/>
    </source>
</evidence>
<dbReference type="Gene3D" id="3.80.10.10">
    <property type="entry name" value="Ribonuclease Inhibitor"/>
    <property type="match status" value="1"/>
</dbReference>
<dbReference type="PANTHER" id="PTHR31900:SF25">
    <property type="entry name" value="FBD DOMAIN-CONTAINING PROTEIN"/>
    <property type="match status" value="1"/>
</dbReference>
<feature type="domain" description="F-box" evidence="1">
    <location>
        <begin position="9"/>
        <end position="45"/>
    </location>
</feature>
<dbReference type="InterPro" id="IPR001810">
    <property type="entry name" value="F-box_dom"/>
</dbReference>
<dbReference type="PROSITE" id="PS50181">
    <property type="entry name" value="FBOX"/>
    <property type="match status" value="1"/>
</dbReference>
<name>A0ABM0XFA5_CAMSA</name>
<sequence>MAKKKICNKGLISDLPDHCLCHVLSFLSTKDAIRTSVLSKRWRSLWQLVLGLDLDSRDLGLGFSSSRFSNIDEFVKLVDKFFNLHIESWIHKLRLHIRTFGSVDYTSYLTKWIDAATTRRIQHIDLHCELLFKVAVKVPLSLYTSKTLVHLRLVRVNLVSADFVSLPCLKTLHLEMVRYTDETTLEKLISCSPVLEDLTIIKYTEDNGKVIQVRSQTLKRLDIDQWYDRQYGIVIDAPLLQFLRIIAYEIKNIKIINIGLTAKVDIDANVLSILDPNDLTIRSMIRDFLIGISRVRCLVTSYATTKDIFLYMKLEPLPQFCNLSELSVICSISNLEMLLNLLKSCPKLESLRLKLVDYEKGKKAEVMSSTVPPCLVSSLKFVKLLFGYGCGTKLKVAKYFLENSTILEKLTLKNDYKEENVKHIRQTLHEIPRCSSTCKVVLYS</sequence>
<dbReference type="GeneID" id="104763440"/>
<dbReference type="CDD" id="cd22160">
    <property type="entry name" value="F-box_AtFBL13-like"/>
    <property type="match status" value="1"/>
</dbReference>
<dbReference type="SUPFAM" id="SSF81383">
    <property type="entry name" value="F-box domain"/>
    <property type="match status" value="1"/>
</dbReference>
<dbReference type="Pfam" id="PF00646">
    <property type="entry name" value="F-box"/>
    <property type="match status" value="1"/>
</dbReference>
<dbReference type="PANTHER" id="PTHR31900">
    <property type="entry name" value="F-BOX/RNI SUPERFAMILY PROTEIN-RELATED"/>
    <property type="match status" value="1"/>
</dbReference>
<dbReference type="InterPro" id="IPR055411">
    <property type="entry name" value="LRR_FXL15/At3g58940/PEG3-like"/>
</dbReference>
<dbReference type="Pfam" id="PF24758">
    <property type="entry name" value="LRR_At5g56370"/>
    <property type="match status" value="1"/>
</dbReference>
<dbReference type="SMART" id="SM00256">
    <property type="entry name" value="FBOX"/>
    <property type="match status" value="1"/>
</dbReference>
<keyword evidence="2" id="KW-1185">Reference proteome</keyword>
<dbReference type="RefSeq" id="XP_010485114.1">
    <property type="nucleotide sequence ID" value="XM_010486812.2"/>
</dbReference>
<dbReference type="Gene3D" id="1.20.1280.50">
    <property type="match status" value="1"/>
</dbReference>
<dbReference type="InterPro" id="IPR050232">
    <property type="entry name" value="FBL13/AtMIF1-like"/>
</dbReference>
<evidence type="ECO:0000313" key="3">
    <source>
        <dbReference type="RefSeq" id="XP_010485114.1"/>
    </source>
</evidence>
<reference evidence="3" key="2">
    <citation type="submission" date="2025-08" db="UniProtKB">
        <authorList>
            <consortium name="RefSeq"/>
        </authorList>
    </citation>
    <scope>IDENTIFICATION</scope>
    <source>
        <tissue evidence="3">Leaf</tissue>
    </source>
</reference>
<proteinExistence type="predicted"/>